<dbReference type="InterPro" id="IPR058017">
    <property type="entry name" value="At3g28540-like_C"/>
</dbReference>
<comment type="cofactor">
    <cofactor evidence="1">
        <name>Mg(2+)</name>
        <dbReference type="ChEBI" id="CHEBI:18420"/>
    </cofactor>
</comment>
<dbReference type="Pfam" id="PF14363">
    <property type="entry name" value="AAA_assoc"/>
    <property type="match status" value="1"/>
</dbReference>
<feature type="domain" description="AAA+ ATPase" evidence="6">
    <location>
        <begin position="244"/>
        <end position="370"/>
    </location>
</feature>
<dbReference type="InterPro" id="IPR050747">
    <property type="entry name" value="Mitochondrial_chaperone_BCS1"/>
</dbReference>
<comment type="caution">
    <text evidence="7">The sequence shown here is derived from an EMBL/GenBank/DDBJ whole genome shotgun (WGS) entry which is preliminary data.</text>
</comment>
<name>A0AAV7DRX8_ARIFI</name>
<evidence type="ECO:0000259" key="6">
    <source>
        <dbReference type="SMART" id="SM00382"/>
    </source>
</evidence>
<keyword evidence="5" id="KW-0547">Nucleotide-binding</keyword>
<dbReference type="InterPro" id="IPR025753">
    <property type="entry name" value="AAA_N_dom"/>
</dbReference>
<dbReference type="InterPro" id="IPR027417">
    <property type="entry name" value="P-loop_NTPase"/>
</dbReference>
<comment type="similarity">
    <text evidence="2">Belongs to the AAA ATPase family. BCS1 subfamily.</text>
</comment>
<organism evidence="7 8">
    <name type="scientific">Aristolochia fimbriata</name>
    <name type="common">White veined hardy Dutchman's pipe vine</name>
    <dbReference type="NCBI Taxonomy" id="158543"/>
    <lineage>
        <taxon>Eukaryota</taxon>
        <taxon>Viridiplantae</taxon>
        <taxon>Streptophyta</taxon>
        <taxon>Embryophyta</taxon>
        <taxon>Tracheophyta</taxon>
        <taxon>Spermatophyta</taxon>
        <taxon>Magnoliopsida</taxon>
        <taxon>Magnoliidae</taxon>
        <taxon>Piperales</taxon>
        <taxon>Aristolochiaceae</taxon>
        <taxon>Aristolochia</taxon>
    </lineage>
</organism>
<keyword evidence="8" id="KW-1185">Reference proteome</keyword>
<dbReference type="Gene3D" id="6.10.280.40">
    <property type="match status" value="1"/>
</dbReference>
<dbReference type="InterPro" id="IPR003593">
    <property type="entry name" value="AAA+_ATPase"/>
</dbReference>
<reference evidence="7 8" key="1">
    <citation type="submission" date="2021-07" db="EMBL/GenBank/DDBJ databases">
        <title>The Aristolochia fimbriata genome: insights into angiosperm evolution, floral development and chemical biosynthesis.</title>
        <authorList>
            <person name="Jiao Y."/>
        </authorList>
    </citation>
    <scope>NUCLEOTIDE SEQUENCE [LARGE SCALE GENOMIC DNA]</scope>
    <source>
        <strain evidence="7">IBCAS-2021</strain>
        <tissue evidence="7">Leaf</tissue>
    </source>
</reference>
<dbReference type="InterPro" id="IPR003960">
    <property type="entry name" value="ATPase_AAA_CS"/>
</dbReference>
<dbReference type="Pfam" id="PF00004">
    <property type="entry name" value="AAA"/>
    <property type="match status" value="1"/>
</dbReference>
<dbReference type="PROSITE" id="PS00674">
    <property type="entry name" value="AAA"/>
    <property type="match status" value="1"/>
</dbReference>
<dbReference type="GO" id="GO:0005524">
    <property type="term" value="F:ATP binding"/>
    <property type="evidence" value="ECO:0007669"/>
    <property type="project" value="UniProtKB-KW"/>
</dbReference>
<dbReference type="InterPro" id="IPR003959">
    <property type="entry name" value="ATPase_AAA_core"/>
</dbReference>
<dbReference type="SUPFAM" id="SSF52540">
    <property type="entry name" value="P-loop containing nucleoside triphosphate hydrolases"/>
    <property type="match status" value="1"/>
</dbReference>
<evidence type="ECO:0000313" key="8">
    <source>
        <dbReference type="Proteomes" id="UP000825729"/>
    </source>
</evidence>
<dbReference type="Gene3D" id="3.40.50.300">
    <property type="entry name" value="P-loop containing nucleotide triphosphate hydrolases"/>
    <property type="match status" value="1"/>
</dbReference>
<keyword evidence="3" id="KW-0460">Magnesium</keyword>
<dbReference type="PANTHER" id="PTHR23070">
    <property type="entry name" value="BCS1 AAA-TYPE ATPASE"/>
    <property type="match status" value="1"/>
</dbReference>
<gene>
    <name evidence="7" type="ORF">H6P81_019429</name>
</gene>
<dbReference type="GO" id="GO:0016887">
    <property type="term" value="F:ATP hydrolysis activity"/>
    <property type="evidence" value="ECO:0007669"/>
    <property type="project" value="InterPro"/>
</dbReference>
<evidence type="ECO:0000256" key="2">
    <source>
        <dbReference type="ARBA" id="ARBA00007448"/>
    </source>
</evidence>
<protein>
    <recommendedName>
        <fullName evidence="6">AAA+ ATPase domain-containing protein</fullName>
    </recommendedName>
</protein>
<evidence type="ECO:0000256" key="5">
    <source>
        <dbReference type="RuleBase" id="RU003651"/>
    </source>
</evidence>
<evidence type="ECO:0000256" key="3">
    <source>
        <dbReference type="ARBA" id="ARBA00022842"/>
    </source>
</evidence>
<evidence type="ECO:0000313" key="7">
    <source>
        <dbReference type="EMBL" id="KAG9439264.1"/>
    </source>
</evidence>
<dbReference type="GO" id="GO:0006950">
    <property type="term" value="P:response to stress"/>
    <property type="evidence" value="ECO:0007669"/>
    <property type="project" value="UniProtKB-ARBA"/>
</dbReference>
<dbReference type="AlphaFoldDB" id="A0AAV7DRX8"/>
<dbReference type="Pfam" id="PF25568">
    <property type="entry name" value="AAA_lid_At3g28540"/>
    <property type="match status" value="1"/>
</dbReference>
<evidence type="ECO:0000256" key="4">
    <source>
        <dbReference type="ARBA" id="ARBA00049360"/>
    </source>
</evidence>
<comment type="catalytic activity">
    <reaction evidence="4">
        <text>ATP + H2O = ADP + phosphate + H(+)</text>
        <dbReference type="Rhea" id="RHEA:13065"/>
        <dbReference type="ChEBI" id="CHEBI:15377"/>
        <dbReference type="ChEBI" id="CHEBI:15378"/>
        <dbReference type="ChEBI" id="CHEBI:30616"/>
        <dbReference type="ChEBI" id="CHEBI:43474"/>
        <dbReference type="ChEBI" id="CHEBI:456216"/>
    </reaction>
</comment>
<dbReference type="Proteomes" id="UP000825729">
    <property type="component" value="Unassembled WGS sequence"/>
</dbReference>
<sequence>MEDGAISTKAMVVSSVASLAAAAMLLRSLSSDLGYVSSTFAKLYSRISSKYAITIDEFDGFSVNQIFEAAELYLDAKSSPSTKRVRVRKAQKDDEITVTMEKDEAVLDTFEGIRLRWTLNCREGEINRIFASPGDLSSSLRSQVRYFELSFHKKHKLKVFDSYLPHVMKRAKAIREEVKVLKLYTVRSENMYTDLGSVWSSINLNHPATFETLALDPELKKLIIVDLDRFVERRDFYKSVGKAWKRGYLLYGPPGTGKSSLIAAIANYLKFNIYDLELSDLRCNSEFRRLLATTATRSILVIEDIHCSVDVQDPHNQMTLSGLLNFVDGLWSSCVDERLIIFTTNERDKLDTALQRPGRMDMHIHMSYCTLSVFQALASKYLGIQEHPCFEQVGALIQKVNVTPAEVAEELLRYNKDAEAALRGVILFLEARKNEMSS</sequence>
<dbReference type="EMBL" id="JAINDJ010000008">
    <property type="protein sequence ID" value="KAG9439264.1"/>
    <property type="molecule type" value="Genomic_DNA"/>
</dbReference>
<proteinExistence type="inferred from homology"/>
<keyword evidence="5" id="KW-0067">ATP-binding</keyword>
<evidence type="ECO:0000256" key="1">
    <source>
        <dbReference type="ARBA" id="ARBA00001946"/>
    </source>
</evidence>
<accession>A0AAV7DRX8</accession>
<dbReference type="SMART" id="SM00382">
    <property type="entry name" value="AAA"/>
    <property type="match status" value="1"/>
</dbReference>